<dbReference type="Proteomes" id="UP000789739">
    <property type="component" value="Unassembled WGS sequence"/>
</dbReference>
<dbReference type="AlphaFoldDB" id="A0A9N9E2M5"/>
<organism evidence="2 3">
    <name type="scientific">Paraglomus brasilianum</name>
    <dbReference type="NCBI Taxonomy" id="144538"/>
    <lineage>
        <taxon>Eukaryota</taxon>
        <taxon>Fungi</taxon>
        <taxon>Fungi incertae sedis</taxon>
        <taxon>Mucoromycota</taxon>
        <taxon>Glomeromycotina</taxon>
        <taxon>Glomeromycetes</taxon>
        <taxon>Paraglomerales</taxon>
        <taxon>Paraglomeraceae</taxon>
        <taxon>Paraglomus</taxon>
    </lineage>
</organism>
<feature type="coiled-coil region" evidence="1">
    <location>
        <begin position="46"/>
        <end position="91"/>
    </location>
</feature>
<sequence>MRNRCNNNTAEITISQDEPDSLMQEMRDLVKKRDFDEFAVMQVRVTTQLLNKLQRIEEDMEELNNRQKLFLNSIKENIEEAFDSFNKINNNDNSSSSSSSSSSPPKILYTVLTKKMSSIHRRAKLIEE</sequence>
<reference evidence="2" key="1">
    <citation type="submission" date="2021-06" db="EMBL/GenBank/DDBJ databases">
        <authorList>
            <person name="Kallberg Y."/>
            <person name="Tangrot J."/>
            <person name="Rosling A."/>
        </authorList>
    </citation>
    <scope>NUCLEOTIDE SEQUENCE</scope>
    <source>
        <strain evidence="2">BR232B</strain>
    </source>
</reference>
<protein>
    <submittedName>
        <fullName evidence="2">4796_t:CDS:1</fullName>
    </submittedName>
</protein>
<keyword evidence="3" id="KW-1185">Reference proteome</keyword>
<evidence type="ECO:0000256" key="1">
    <source>
        <dbReference type="SAM" id="Coils"/>
    </source>
</evidence>
<proteinExistence type="predicted"/>
<dbReference type="EMBL" id="CAJVPI010003755">
    <property type="protein sequence ID" value="CAG8661876.1"/>
    <property type="molecule type" value="Genomic_DNA"/>
</dbReference>
<keyword evidence="1" id="KW-0175">Coiled coil</keyword>
<evidence type="ECO:0000313" key="2">
    <source>
        <dbReference type="EMBL" id="CAG8661876.1"/>
    </source>
</evidence>
<feature type="non-terminal residue" evidence="2">
    <location>
        <position position="128"/>
    </location>
</feature>
<accession>A0A9N9E2M5</accession>
<evidence type="ECO:0000313" key="3">
    <source>
        <dbReference type="Proteomes" id="UP000789739"/>
    </source>
</evidence>
<comment type="caution">
    <text evidence="2">The sequence shown here is derived from an EMBL/GenBank/DDBJ whole genome shotgun (WGS) entry which is preliminary data.</text>
</comment>
<gene>
    <name evidence="2" type="ORF">PBRASI_LOCUS10826</name>
</gene>
<name>A0A9N9E2M5_9GLOM</name>